<comment type="caution">
    <text evidence="1">The sequence shown here is derived from an EMBL/GenBank/DDBJ whole genome shotgun (WGS) entry which is preliminary data.</text>
</comment>
<sequence>MLPLRGGGGWCGSDAVSLRTHEQLSCHKDNCLSGQHYTRLSASGHPHRQEGAAEVLMRIEIKDLGENKQG</sequence>
<dbReference type="AlphaFoldDB" id="A0A9X9LXY5"/>
<evidence type="ECO:0000313" key="1">
    <source>
        <dbReference type="EMBL" id="VCW98970.1"/>
    </source>
</evidence>
<keyword evidence="2" id="KW-1185">Reference proteome</keyword>
<name>A0A9X9LXY5_GULGU</name>
<dbReference type="EMBL" id="CYRY02027068">
    <property type="protein sequence ID" value="VCW98970.1"/>
    <property type="molecule type" value="Genomic_DNA"/>
</dbReference>
<dbReference type="Proteomes" id="UP000269945">
    <property type="component" value="Unassembled WGS sequence"/>
</dbReference>
<protein>
    <submittedName>
        <fullName evidence="1">Uncharacterized protein</fullName>
    </submittedName>
</protein>
<evidence type="ECO:0000313" key="2">
    <source>
        <dbReference type="Proteomes" id="UP000269945"/>
    </source>
</evidence>
<accession>A0A9X9LXY5</accession>
<proteinExistence type="predicted"/>
<gene>
    <name evidence="1" type="ORF">BN2614_LOCUS3</name>
</gene>
<reference evidence="1 2" key="1">
    <citation type="submission" date="2018-10" db="EMBL/GenBank/DDBJ databases">
        <authorList>
            <person name="Ekblom R."/>
            <person name="Jareborg N."/>
        </authorList>
    </citation>
    <scope>NUCLEOTIDE SEQUENCE [LARGE SCALE GENOMIC DNA]</scope>
    <source>
        <tissue evidence="1">Muscle</tissue>
    </source>
</reference>
<organism evidence="1 2">
    <name type="scientific">Gulo gulo</name>
    <name type="common">Wolverine</name>
    <name type="synonym">Gluton</name>
    <dbReference type="NCBI Taxonomy" id="48420"/>
    <lineage>
        <taxon>Eukaryota</taxon>
        <taxon>Metazoa</taxon>
        <taxon>Chordata</taxon>
        <taxon>Craniata</taxon>
        <taxon>Vertebrata</taxon>
        <taxon>Euteleostomi</taxon>
        <taxon>Mammalia</taxon>
        <taxon>Eutheria</taxon>
        <taxon>Laurasiatheria</taxon>
        <taxon>Carnivora</taxon>
        <taxon>Caniformia</taxon>
        <taxon>Musteloidea</taxon>
        <taxon>Mustelidae</taxon>
        <taxon>Guloninae</taxon>
        <taxon>Gulo</taxon>
    </lineage>
</organism>